<protein>
    <submittedName>
        <fullName evidence="1">Uncharacterized protein</fullName>
    </submittedName>
</protein>
<reference evidence="1 2" key="1">
    <citation type="submission" date="2019-06" db="EMBL/GenBank/DDBJ databases">
        <title>Draft genomes of female and male turbot (Scophthalmus maximus).</title>
        <authorList>
            <person name="Xu H."/>
            <person name="Xu X.-W."/>
            <person name="Shao C."/>
            <person name="Chen S."/>
        </authorList>
    </citation>
    <scope>NUCLEOTIDE SEQUENCE [LARGE SCALE GENOMIC DNA]</scope>
    <source>
        <strain evidence="1">Ysfricsl-2016a</strain>
        <tissue evidence="1">Blood</tissue>
    </source>
</reference>
<evidence type="ECO:0000313" key="1">
    <source>
        <dbReference type="EMBL" id="KAF0022680.1"/>
    </source>
</evidence>
<dbReference type="EMBL" id="VEVO01000024">
    <property type="protein sequence ID" value="KAF0022680.1"/>
    <property type="molecule type" value="Genomic_DNA"/>
</dbReference>
<proteinExistence type="predicted"/>
<comment type="caution">
    <text evidence="1">The sequence shown here is derived from an EMBL/GenBank/DDBJ whole genome shotgun (WGS) entry which is preliminary data.</text>
</comment>
<dbReference type="Proteomes" id="UP000438429">
    <property type="component" value="Unassembled WGS sequence"/>
</dbReference>
<accession>A0A6A4RTI9</accession>
<evidence type="ECO:0000313" key="2">
    <source>
        <dbReference type="Proteomes" id="UP000438429"/>
    </source>
</evidence>
<sequence>MATDGRVRWTSECHRDGPTLGALKPFGKACARTGSSSLQEGDVLESAVMIHKSSITFLCACRMKLTVSGQRCSNTDDRCVSTTRLNDPLTG</sequence>
<dbReference type="AlphaFoldDB" id="A0A6A4RTI9"/>
<gene>
    <name evidence="1" type="ORF">F2P81_025072</name>
</gene>
<name>A0A6A4RTI9_SCOMX</name>
<organism evidence="1 2">
    <name type="scientific">Scophthalmus maximus</name>
    <name type="common">Turbot</name>
    <name type="synonym">Psetta maxima</name>
    <dbReference type="NCBI Taxonomy" id="52904"/>
    <lineage>
        <taxon>Eukaryota</taxon>
        <taxon>Metazoa</taxon>
        <taxon>Chordata</taxon>
        <taxon>Craniata</taxon>
        <taxon>Vertebrata</taxon>
        <taxon>Euteleostomi</taxon>
        <taxon>Actinopterygii</taxon>
        <taxon>Neopterygii</taxon>
        <taxon>Teleostei</taxon>
        <taxon>Neoteleostei</taxon>
        <taxon>Acanthomorphata</taxon>
        <taxon>Carangaria</taxon>
        <taxon>Pleuronectiformes</taxon>
        <taxon>Pleuronectoidei</taxon>
        <taxon>Scophthalmidae</taxon>
        <taxon>Scophthalmus</taxon>
    </lineage>
</organism>